<dbReference type="OrthoDB" id="286404at2"/>
<evidence type="ECO:0000259" key="3">
    <source>
        <dbReference type="SMART" id="SM00822"/>
    </source>
</evidence>
<evidence type="ECO:0000313" key="5">
    <source>
        <dbReference type="Proteomes" id="UP000322634"/>
    </source>
</evidence>
<comment type="caution">
    <text evidence="4">The sequence shown here is derived from an EMBL/GenBank/DDBJ whole genome shotgun (WGS) entry which is preliminary data.</text>
</comment>
<dbReference type="InterPro" id="IPR020904">
    <property type="entry name" value="Sc_DH/Rdtase_CS"/>
</dbReference>
<dbReference type="RefSeq" id="WP_148355033.1">
    <property type="nucleotide sequence ID" value="NZ_JBHSBF010000002.1"/>
</dbReference>
<dbReference type="Pfam" id="PF13561">
    <property type="entry name" value="adh_short_C2"/>
    <property type="match status" value="1"/>
</dbReference>
<name>A0A5D0TTI1_9ACTN</name>
<dbReference type="PROSITE" id="PS00061">
    <property type="entry name" value="ADH_SHORT"/>
    <property type="match status" value="1"/>
</dbReference>
<protein>
    <submittedName>
        <fullName evidence="4">SDR family oxidoreductase</fullName>
    </submittedName>
</protein>
<evidence type="ECO:0000256" key="2">
    <source>
        <dbReference type="ARBA" id="ARBA00023002"/>
    </source>
</evidence>
<dbReference type="SMART" id="SM00822">
    <property type="entry name" value="PKS_KR"/>
    <property type="match status" value="1"/>
</dbReference>
<accession>A0A5D0TTI1</accession>
<gene>
    <name evidence="4" type="ORF">FXF65_37910</name>
</gene>
<dbReference type="PANTHER" id="PTHR42760">
    <property type="entry name" value="SHORT-CHAIN DEHYDROGENASES/REDUCTASES FAMILY MEMBER"/>
    <property type="match status" value="1"/>
</dbReference>
<dbReference type="EMBL" id="VSFF01000016">
    <property type="protein sequence ID" value="TYC08666.1"/>
    <property type="molecule type" value="Genomic_DNA"/>
</dbReference>
<dbReference type="FunFam" id="3.40.50.720:FF:000084">
    <property type="entry name" value="Short-chain dehydrogenase reductase"/>
    <property type="match status" value="1"/>
</dbReference>
<dbReference type="GO" id="GO:0016616">
    <property type="term" value="F:oxidoreductase activity, acting on the CH-OH group of donors, NAD or NADP as acceptor"/>
    <property type="evidence" value="ECO:0007669"/>
    <property type="project" value="UniProtKB-ARBA"/>
</dbReference>
<feature type="domain" description="Ketoreductase" evidence="3">
    <location>
        <begin position="4"/>
        <end position="178"/>
    </location>
</feature>
<dbReference type="AlphaFoldDB" id="A0A5D0TTI1"/>
<comment type="similarity">
    <text evidence="1">Belongs to the short-chain dehydrogenases/reductases (SDR) family.</text>
</comment>
<evidence type="ECO:0000313" key="4">
    <source>
        <dbReference type="EMBL" id="TYC08666.1"/>
    </source>
</evidence>
<dbReference type="PRINTS" id="PR00081">
    <property type="entry name" value="GDHRDH"/>
</dbReference>
<sequence length="252" mass="26136">MTARTAVVSGGASGIGAATAGLFLARGWDVVVADLQSADGEAKDASGAVRLSVRTDVTDDAALDRLARRTRDRFGRVDAVVTCAGIADNGPLRQVTSARFTHTLAVNLVATFALCQLFVDDLAAARGSIVTVASVSGLRGSPDRAAYSASKGGVVALTRQLAFELAAEAIRVNCVAPGSTRTPLVEAVQGDERVRRAVLAAIPLRRHAEPWEIAEVIAFLAGERAGFVTGQVWGVDGGQMAGAGWDRPEAVR</sequence>
<dbReference type="InterPro" id="IPR036291">
    <property type="entry name" value="NAD(P)-bd_dom_sf"/>
</dbReference>
<dbReference type="Gene3D" id="3.40.50.720">
    <property type="entry name" value="NAD(P)-binding Rossmann-like Domain"/>
    <property type="match status" value="1"/>
</dbReference>
<evidence type="ECO:0000256" key="1">
    <source>
        <dbReference type="ARBA" id="ARBA00006484"/>
    </source>
</evidence>
<proteinExistence type="inferred from homology"/>
<dbReference type="InterPro" id="IPR002347">
    <property type="entry name" value="SDR_fam"/>
</dbReference>
<dbReference type="Proteomes" id="UP000322634">
    <property type="component" value="Unassembled WGS sequence"/>
</dbReference>
<dbReference type="InterPro" id="IPR057326">
    <property type="entry name" value="KR_dom"/>
</dbReference>
<dbReference type="PRINTS" id="PR00080">
    <property type="entry name" value="SDRFAMILY"/>
</dbReference>
<dbReference type="SUPFAM" id="SSF51735">
    <property type="entry name" value="NAD(P)-binding Rossmann-fold domains"/>
    <property type="match status" value="1"/>
</dbReference>
<dbReference type="CDD" id="cd05233">
    <property type="entry name" value="SDR_c"/>
    <property type="match status" value="1"/>
</dbReference>
<keyword evidence="5" id="KW-1185">Reference proteome</keyword>
<organism evidence="4 5">
    <name type="scientific">Actinomadura syzygii</name>
    <dbReference type="NCBI Taxonomy" id="1427538"/>
    <lineage>
        <taxon>Bacteria</taxon>
        <taxon>Bacillati</taxon>
        <taxon>Actinomycetota</taxon>
        <taxon>Actinomycetes</taxon>
        <taxon>Streptosporangiales</taxon>
        <taxon>Thermomonosporaceae</taxon>
        <taxon>Actinomadura</taxon>
    </lineage>
</organism>
<dbReference type="PANTHER" id="PTHR42760:SF133">
    <property type="entry name" value="3-OXOACYL-[ACYL-CARRIER-PROTEIN] REDUCTASE"/>
    <property type="match status" value="1"/>
</dbReference>
<reference evidence="4 5" key="1">
    <citation type="submission" date="2019-08" db="EMBL/GenBank/DDBJ databases">
        <title>Actinomadura sp. nov. CYP1-5 isolated from mountain soil.</title>
        <authorList>
            <person name="Songsumanus A."/>
            <person name="Kuncharoen N."/>
            <person name="Kudo T."/>
            <person name="Yuki M."/>
            <person name="Igarashi Y."/>
            <person name="Tanasupawat S."/>
        </authorList>
    </citation>
    <scope>NUCLEOTIDE SEQUENCE [LARGE SCALE GENOMIC DNA]</scope>
    <source>
        <strain evidence="4 5">GKU157</strain>
    </source>
</reference>
<keyword evidence="2" id="KW-0560">Oxidoreductase</keyword>